<comment type="caution">
    <text evidence="2">The sequence shown here is derived from an EMBL/GenBank/DDBJ whole genome shotgun (WGS) entry which is preliminary data.</text>
</comment>
<dbReference type="Proteomes" id="UP000536534">
    <property type="component" value="Unassembled WGS sequence"/>
</dbReference>
<name>A0A7X7LWS6_9RHOO</name>
<gene>
    <name evidence="2" type="ORF">GX576_10490</name>
</gene>
<dbReference type="RefSeq" id="WP_068809538.1">
    <property type="nucleotide sequence ID" value="NZ_MBFM01000006.1"/>
</dbReference>
<reference evidence="2 3" key="1">
    <citation type="journal article" date="2020" name="Biotechnol. Biofuels">
        <title>New insights from the biogas microbiome by comprehensive genome-resolved metagenomics of nearly 1600 species originating from multiple anaerobic digesters.</title>
        <authorList>
            <person name="Campanaro S."/>
            <person name="Treu L."/>
            <person name="Rodriguez-R L.M."/>
            <person name="Kovalovszki A."/>
            <person name="Ziels R.M."/>
            <person name="Maus I."/>
            <person name="Zhu X."/>
            <person name="Kougias P.G."/>
            <person name="Basile A."/>
            <person name="Luo G."/>
            <person name="Schluter A."/>
            <person name="Konstantinidis K.T."/>
            <person name="Angelidaki I."/>
        </authorList>
    </citation>
    <scope>NUCLEOTIDE SEQUENCE [LARGE SCALE GENOMIC DNA]</scope>
    <source>
        <strain evidence="2">AS06rmzACSIP_256</strain>
    </source>
</reference>
<keyword evidence="1" id="KW-0732">Signal</keyword>
<evidence type="ECO:0008006" key="4">
    <source>
        <dbReference type="Google" id="ProtNLM"/>
    </source>
</evidence>
<evidence type="ECO:0000313" key="2">
    <source>
        <dbReference type="EMBL" id="NLF54799.1"/>
    </source>
</evidence>
<evidence type="ECO:0000256" key="1">
    <source>
        <dbReference type="SAM" id="SignalP"/>
    </source>
</evidence>
<feature type="chain" id="PRO_5030847977" description="Discoidin domain-containing protein" evidence="1">
    <location>
        <begin position="27"/>
        <end position="365"/>
    </location>
</feature>
<proteinExistence type="predicted"/>
<dbReference type="OrthoDB" id="7820424at2"/>
<sequence>MTRLWLRAALGTAGVLALLGVPASHAQQAVVLSPDAAALEVGQAFLAHHAGDCLAILPQHVVAEAGRPALRREGRAGLLGETRASADLGEDIAVARIDGGIATDCGVGALAVRRELGRLLQQGRLASLRSINGDGTVAQLAVTIVDDDDAGLLRVQPTHPDNPIRKGLSGSLLMIDGVAAGMLLSVHARSGIGTVMRMDALMARVDAHLFAAPPAVPSATAGGARPPGQPARVVAWSSLPHSEAERAANLVAEDEAPAWRSAVERWPASIDLQLGDTPVVLDRLRLEARGVADPAELPARVEVFINVSGEARAWRALTATALRFDDGRAGIAFAPVRARLLRLSFSGTAGGGHVISLGRVRLGED</sequence>
<organism evidence="2 3">
    <name type="scientific">Thauera phenolivorans</name>
    <dbReference type="NCBI Taxonomy" id="1792543"/>
    <lineage>
        <taxon>Bacteria</taxon>
        <taxon>Pseudomonadati</taxon>
        <taxon>Pseudomonadota</taxon>
        <taxon>Betaproteobacteria</taxon>
        <taxon>Rhodocyclales</taxon>
        <taxon>Zoogloeaceae</taxon>
        <taxon>Thauera</taxon>
    </lineage>
</organism>
<dbReference type="EMBL" id="JAAYYV010000276">
    <property type="protein sequence ID" value="NLF54799.1"/>
    <property type="molecule type" value="Genomic_DNA"/>
</dbReference>
<evidence type="ECO:0000313" key="3">
    <source>
        <dbReference type="Proteomes" id="UP000536534"/>
    </source>
</evidence>
<dbReference type="AlphaFoldDB" id="A0A7X7LWS6"/>
<feature type="signal peptide" evidence="1">
    <location>
        <begin position="1"/>
        <end position="26"/>
    </location>
</feature>
<protein>
    <recommendedName>
        <fullName evidence="4">Discoidin domain-containing protein</fullName>
    </recommendedName>
</protein>
<accession>A0A7X7LWS6</accession>